<name>G2XN07_BOTF4</name>
<dbReference type="Proteomes" id="UP000008177">
    <property type="component" value="Unplaced contigs"/>
</dbReference>
<organism evidence="1 2">
    <name type="scientific">Botryotinia fuckeliana (strain T4)</name>
    <name type="common">Noble rot fungus</name>
    <name type="synonym">Botrytis cinerea</name>
    <dbReference type="NCBI Taxonomy" id="999810"/>
    <lineage>
        <taxon>Eukaryota</taxon>
        <taxon>Fungi</taxon>
        <taxon>Dikarya</taxon>
        <taxon>Ascomycota</taxon>
        <taxon>Pezizomycotina</taxon>
        <taxon>Leotiomycetes</taxon>
        <taxon>Helotiales</taxon>
        <taxon>Sclerotiniaceae</taxon>
        <taxon>Botrytis</taxon>
    </lineage>
</organism>
<dbReference type="EMBL" id="FQ790245">
    <property type="protein sequence ID" value="CCD42263.1"/>
    <property type="molecule type" value="Genomic_DNA"/>
</dbReference>
<dbReference type="InParanoid" id="G2XN07"/>
<proteinExistence type="predicted"/>
<protein>
    <submittedName>
        <fullName evidence="1">Uncharacterized protein</fullName>
    </submittedName>
</protein>
<dbReference type="HOGENOM" id="CLU_3142817_0_0_1"/>
<reference evidence="2" key="1">
    <citation type="journal article" date="2011" name="PLoS Genet.">
        <title>Genomic analysis of the necrotrophic fungal pathogens Sclerotinia sclerotiorum and Botrytis cinerea.</title>
        <authorList>
            <person name="Amselem J."/>
            <person name="Cuomo C.A."/>
            <person name="van Kan J.A."/>
            <person name="Viaud M."/>
            <person name="Benito E.P."/>
            <person name="Couloux A."/>
            <person name="Coutinho P.M."/>
            <person name="de Vries R.P."/>
            <person name="Dyer P.S."/>
            <person name="Fillinger S."/>
            <person name="Fournier E."/>
            <person name="Gout L."/>
            <person name="Hahn M."/>
            <person name="Kohn L."/>
            <person name="Lapalu N."/>
            <person name="Plummer K.M."/>
            <person name="Pradier J.M."/>
            <person name="Quevillon E."/>
            <person name="Sharon A."/>
            <person name="Simon A."/>
            <person name="ten Have A."/>
            <person name="Tudzynski B."/>
            <person name="Tudzynski P."/>
            <person name="Wincker P."/>
            <person name="Andrew M."/>
            <person name="Anthouard V."/>
            <person name="Beever R.E."/>
            <person name="Beffa R."/>
            <person name="Benoit I."/>
            <person name="Bouzid O."/>
            <person name="Brault B."/>
            <person name="Chen Z."/>
            <person name="Choquer M."/>
            <person name="Collemare J."/>
            <person name="Cotton P."/>
            <person name="Danchin E.G."/>
            <person name="Da Silva C."/>
            <person name="Gautier A."/>
            <person name="Giraud C."/>
            <person name="Giraud T."/>
            <person name="Gonzalez C."/>
            <person name="Grossetete S."/>
            <person name="Guldener U."/>
            <person name="Henrissat B."/>
            <person name="Howlett B.J."/>
            <person name="Kodira C."/>
            <person name="Kretschmer M."/>
            <person name="Lappartient A."/>
            <person name="Leroch M."/>
            <person name="Levis C."/>
            <person name="Mauceli E."/>
            <person name="Neuveglise C."/>
            <person name="Oeser B."/>
            <person name="Pearson M."/>
            <person name="Poulain J."/>
            <person name="Poussereau N."/>
            <person name="Quesneville H."/>
            <person name="Rascle C."/>
            <person name="Schumacher J."/>
            <person name="Segurens B."/>
            <person name="Sexton A."/>
            <person name="Silva E."/>
            <person name="Sirven C."/>
            <person name="Soanes D.M."/>
            <person name="Talbot N.J."/>
            <person name="Templeton M."/>
            <person name="Yandava C."/>
            <person name="Yarden O."/>
            <person name="Zeng Q."/>
            <person name="Rollins J.A."/>
            <person name="Lebrun M.H."/>
            <person name="Dickman M."/>
        </authorList>
    </citation>
    <scope>NUCLEOTIDE SEQUENCE [LARGE SCALE GENOMIC DNA]</scope>
    <source>
        <strain evidence="2">T4</strain>
    </source>
</reference>
<sequence>MCNLHNSYDSFCSALFCCSFHQILRSIRPTFQQPKLHLIAINSKLAMLF</sequence>
<gene>
    <name evidence="1" type="ORF">BofuT4_uP013910.1</name>
</gene>
<accession>G2XN07</accession>
<evidence type="ECO:0000313" key="1">
    <source>
        <dbReference type="EMBL" id="CCD42263.1"/>
    </source>
</evidence>
<evidence type="ECO:0000313" key="2">
    <source>
        <dbReference type="Proteomes" id="UP000008177"/>
    </source>
</evidence>
<dbReference type="AlphaFoldDB" id="G2XN07"/>